<name>A0AAP0BXH2_9ASPA</name>
<evidence type="ECO:0000313" key="1">
    <source>
        <dbReference type="EMBL" id="KAK8954066.1"/>
    </source>
</evidence>
<dbReference type="EMBL" id="JBBWWQ010000002">
    <property type="protein sequence ID" value="KAK8954066.1"/>
    <property type="molecule type" value="Genomic_DNA"/>
</dbReference>
<organism evidence="1 2">
    <name type="scientific">Platanthera zijinensis</name>
    <dbReference type="NCBI Taxonomy" id="2320716"/>
    <lineage>
        <taxon>Eukaryota</taxon>
        <taxon>Viridiplantae</taxon>
        <taxon>Streptophyta</taxon>
        <taxon>Embryophyta</taxon>
        <taxon>Tracheophyta</taxon>
        <taxon>Spermatophyta</taxon>
        <taxon>Magnoliopsida</taxon>
        <taxon>Liliopsida</taxon>
        <taxon>Asparagales</taxon>
        <taxon>Orchidaceae</taxon>
        <taxon>Orchidoideae</taxon>
        <taxon>Orchideae</taxon>
        <taxon>Orchidinae</taxon>
        <taxon>Platanthera</taxon>
    </lineage>
</organism>
<comment type="caution">
    <text evidence="1">The sequence shown here is derived from an EMBL/GenBank/DDBJ whole genome shotgun (WGS) entry which is preliminary data.</text>
</comment>
<gene>
    <name evidence="1" type="ORF">KSP39_PZI002234</name>
</gene>
<sequence>MKMSSYRTRYHKYSRRSGLIRGDGGFEEPDAKRAIGGGTGGEAAMTVAAFGEKWR</sequence>
<accession>A0AAP0BXH2</accession>
<proteinExistence type="predicted"/>
<reference evidence="1 2" key="1">
    <citation type="journal article" date="2022" name="Nat. Plants">
        <title>Genomes of leafy and leafless Platanthera orchids illuminate the evolution of mycoheterotrophy.</title>
        <authorList>
            <person name="Li M.H."/>
            <person name="Liu K.W."/>
            <person name="Li Z."/>
            <person name="Lu H.C."/>
            <person name="Ye Q.L."/>
            <person name="Zhang D."/>
            <person name="Wang J.Y."/>
            <person name="Li Y.F."/>
            <person name="Zhong Z.M."/>
            <person name="Liu X."/>
            <person name="Yu X."/>
            <person name="Liu D.K."/>
            <person name="Tu X.D."/>
            <person name="Liu B."/>
            <person name="Hao Y."/>
            <person name="Liao X.Y."/>
            <person name="Jiang Y.T."/>
            <person name="Sun W.H."/>
            <person name="Chen J."/>
            <person name="Chen Y.Q."/>
            <person name="Ai Y."/>
            <person name="Zhai J.W."/>
            <person name="Wu S.S."/>
            <person name="Zhou Z."/>
            <person name="Hsiao Y.Y."/>
            <person name="Wu W.L."/>
            <person name="Chen Y.Y."/>
            <person name="Lin Y.F."/>
            <person name="Hsu J.L."/>
            <person name="Li C.Y."/>
            <person name="Wang Z.W."/>
            <person name="Zhao X."/>
            <person name="Zhong W.Y."/>
            <person name="Ma X.K."/>
            <person name="Ma L."/>
            <person name="Huang J."/>
            <person name="Chen G.Z."/>
            <person name="Huang M.Z."/>
            <person name="Huang L."/>
            <person name="Peng D.H."/>
            <person name="Luo Y.B."/>
            <person name="Zou S.Q."/>
            <person name="Chen S.P."/>
            <person name="Lan S."/>
            <person name="Tsai W.C."/>
            <person name="Van de Peer Y."/>
            <person name="Liu Z.J."/>
        </authorList>
    </citation>
    <scope>NUCLEOTIDE SEQUENCE [LARGE SCALE GENOMIC DNA]</scope>
    <source>
        <strain evidence="1">Lor287</strain>
    </source>
</reference>
<evidence type="ECO:0000313" key="2">
    <source>
        <dbReference type="Proteomes" id="UP001418222"/>
    </source>
</evidence>
<protein>
    <submittedName>
        <fullName evidence="1">Uncharacterized protein</fullName>
    </submittedName>
</protein>
<keyword evidence="2" id="KW-1185">Reference proteome</keyword>
<dbReference type="AlphaFoldDB" id="A0AAP0BXH2"/>
<dbReference type="Proteomes" id="UP001418222">
    <property type="component" value="Unassembled WGS sequence"/>
</dbReference>